<gene>
    <name evidence="2" type="ORF">V6N11_007816</name>
</gene>
<evidence type="ECO:0000313" key="2">
    <source>
        <dbReference type="EMBL" id="KAK8976473.1"/>
    </source>
</evidence>
<dbReference type="EMBL" id="JBBPBN010000131">
    <property type="protein sequence ID" value="KAK8976473.1"/>
    <property type="molecule type" value="Genomic_DNA"/>
</dbReference>
<proteinExistence type="predicted"/>
<dbReference type="Proteomes" id="UP001396334">
    <property type="component" value="Unassembled WGS sequence"/>
</dbReference>
<reference evidence="2 3" key="1">
    <citation type="journal article" date="2024" name="G3 (Bethesda)">
        <title>Genome assembly of Hibiscus sabdariffa L. provides insights into metabolisms of medicinal natural products.</title>
        <authorList>
            <person name="Kim T."/>
        </authorList>
    </citation>
    <scope>NUCLEOTIDE SEQUENCE [LARGE SCALE GENOMIC DNA]</scope>
    <source>
        <strain evidence="2">TK-2024</strain>
        <tissue evidence="2">Old leaves</tissue>
    </source>
</reference>
<accession>A0ABR2NK81</accession>
<organism evidence="2 3">
    <name type="scientific">Hibiscus sabdariffa</name>
    <name type="common">roselle</name>
    <dbReference type="NCBI Taxonomy" id="183260"/>
    <lineage>
        <taxon>Eukaryota</taxon>
        <taxon>Viridiplantae</taxon>
        <taxon>Streptophyta</taxon>
        <taxon>Embryophyta</taxon>
        <taxon>Tracheophyta</taxon>
        <taxon>Spermatophyta</taxon>
        <taxon>Magnoliopsida</taxon>
        <taxon>eudicotyledons</taxon>
        <taxon>Gunneridae</taxon>
        <taxon>Pentapetalae</taxon>
        <taxon>rosids</taxon>
        <taxon>malvids</taxon>
        <taxon>Malvales</taxon>
        <taxon>Malvaceae</taxon>
        <taxon>Malvoideae</taxon>
        <taxon>Hibiscus</taxon>
    </lineage>
</organism>
<evidence type="ECO:0000256" key="1">
    <source>
        <dbReference type="SAM" id="MobiDB-lite"/>
    </source>
</evidence>
<name>A0ABR2NK81_9ROSI</name>
<evidence type="ECO:0000313" key="3">
    <source>
        <dbReference type="Proteomes" id="UP001396334"/>
    </source>
</evidence>
<sequence length="81" mass="9004">MVNPSDVNPINAIGYLRSIPWGRPPHVVDLDGLPVSTEWQGSPSLHGMQPERKKGRVEDIAPTNMDTENASDMDDQGYRFV</sequence>
<protein>
    <submittedName>
        <fullName evidence="2">Uncharacterized protein</fullName>
    </submittedName>
</protein>
<comment type="caution">
    <text evidence="2">The sequence shown here is derived from an EMBL/GenBank/DDBJ whole genome shotgun (WGS) entry which is preliminary data.</text>
</comment>
<feature type="region of interest" description="Disordered" evidence="1">
    <location>
        <begin position="40"/>
        <end position="81"/>
    </location>
</feature>
<feature type="compositionally biased region" description="Basic and acidic residues" evidence="1">
    <location>
        <begin position="49"/>
        <end position="59"/>
    </location>
</feature>
<keyword evidence="3" id="KW-1185">Reference proteome</keyword>